<dbReference type="PANTHER" id="PTHR30203:SF25">
    <property type="entry name" value="OUTER MEMBRANE PROTEIN-RELATED"/>
    <property type="match status" value="1"/>
</dbReference>
<keyword evidence="2" id="KW-0472">Membrane</keyword>
<dbReference type="GO" id="GO:0015562">
    <property type="term" value="F:efflux transmembrane transporter activity"/>
    <property type="evidence" value="ECO:0007669"/>
    <property type="project" value="InterPro"/>
</dbReference>
<accession>A0A369CHX1</accession>
<evidence type="ECO:0000313" key="4">
    <source>
        <dbReference type="Proteomes" id="UP000252707"/>
    </source>
</evidence>
<sequence length="491" mass="51624">MREAPASSARSREQGGRIGPLFLVALVLGGCAAVGPDYKAPEPGVPAAWQRSAAGSSVGMDSGILDHSHWWANFDDPLLADLVEQALAGSPDVKAALARLREARARRGVAAAERFPTLGASASIRRSTSSGESGSGQTRDLYAAGFDAGWETDLFGGRRRALEAAQADLAAAAAELGDVRITLAAEVALNYVELRDYQTRLDIARRNLASQEETLDLTRWRALAGLTTALDVEQARSSLEQTRAQMPGLRTGAVAAQNRLAVLLGRNPGDLDGQLAAVRPIPSPPRTIAVGIPADALRRRPDIRAAERNLAAATARIGEAEADRYPDFSLSGTLGLESLALDSLFGGGAVTRSLAASLAATLFDGGRIRRNIEIRTALQEQALASYETTVLNALEEVENILAGLANRQAERDALRVATGSARSAAALAQAQYSSGLVDFQTVLDTQRSVLSLESQLSSAESEIVSEVIRLYKALGGGWAGAAEAGPDGRLE</sequence>
<dbReference type="Pfam" id="PF02321">
    <property type="entry name" value="OEP"/>
    <property type="match status" value="2"/>
</dbReference>
<dbReference type="Proteomes" id="UP000252707">
    <property type="component" value="Unassembled WGS sequence"/>
</dbReference>
<evidence type="ECO:0000313" key="3">
    <source>
        <dbReference type="EMBL" id="RCX32057.1"/>
    </source>
</evidence>
<keyword evidence="2" id="KW-0812">Transmembrane</keyword>
<comment type="subcellular location">
    <subcellularLocation>
        <location evidence="2">Cell outer membrane</location>
        <topology evidence="2">Lipid-anchor</topology>
    </subcellularLocation>
</comment>
<dbReference type="AlphaFoldDB" id="A0A369CHX1"/>
<reference evidence="3 4" key="1">
    <citation type="submission" date="2018-07" db="EMBL/GenBank/DDBJ databases">
        <title>Genomic Encyclopedia of Type Strains, Phase IV (KMG-IV): sequencing the most valuable type-strain genomes for metagenomic binning, comparative biology and taxonomic classification.</title>
        <authorList>
            <person name="Goeker M."/>
        </authorList>
    </citation>
    <scope>NUCLEOTIDE SEQUENCE [LARGE SCALE GENOMIC DNA]</scope>
    <source>
        <strain evidence="3 4">DSM 26407</strain>
    </source>
</reference>
<dbReference type="Gene3D" id="2.20.200.10">
    <property type="entry name" value="Outer membrane efflux proteins (OEP)"/>
    <property type="match status" value="1"/>
</dbReference>
<keyword evidence="4" id="KW-1185">Reference proteome</keyword>
<dbReference type="OrthoDB" id="9770517at2"/>
<organism evidence="3 4">
    <name type="scientific">Thioalbus denitrificans</name>
    <dbReference type="NCBI Taxonomy" id="547122"/>
    <lineage>
        <taxon>Bacteria</taxon>
        <taxon>Pseudomonadati</taxon>
        <taxon>Pseudomonadota</taxon>
        <taxon>Gammaproteobacteria</taxon>
        <taxon>Chromatiales</taxon>
        <taxon>Ectothiorhodospiraceae</taxon>
        <taxon>Thioalbus</taxon>
    </lineage>
</organism>
<comment type="similarity">
    <text evidence="1 2">Belongs to the outer membrane factor (OMF) (TC 1.B.17) family.</text>
</comment>
<dbReference type="EMBL" id="QPJY01000002">
    <property type="protein sequence ID" value="RCX32057.1"/>
    <property type="molecule type" value="Genomic_DNA"/>
</dbReference>
<dbReference type="PANTHER" id="PTHR30203">
    <property type="entry name" value="OUTER MEMBRANE CATION EFFLUX PROTEIN"/>
    <property type="match status" value="1"/>
</dbReference>
<keyword evidence="2" id="KW-0564">Palmitate</keyword>
<keyword evidence="2 3" id="KW-0449">Lipoprotein</keyword>
<dbReference type="SUPFAM" id="SSF56954">
    <property type="entry name" value="Outer membrane efflux proteins (OEP)"/>
    <property type="match status" value="1"/>
</dbReference>
<dbReference type="GO" id="GO:0009279">
    <property type="term" value="C:cell outer membrane"/>
    <property type="evidence" value="ECO:0007669"/>
    <property type="project" value="UniProtKB-SubCell"/>
</dbReference>
<name>A0A369CHX1_9GAMM</name>
<dbReference type="Gene3D" id="1.20.1600.10">
    <property type="entry name" value="Outer membrane efflux proteins (OEP)"/>
    <property type="match status" value="1"/>
</dbReference>
<gene>
    <name evidence="3" type="ORF">DFQ59_102410</name>
</gene>
<dbReference type="InterPro" id="IPR003423">
    <property type="entry name" value="OMP_efflux"/>
</dbReference>
<keyword evidence="2" id="KW-1134">Transmembrane beta strand</keyword>
<evidence type="ECO:0000256" key="1">
    <source>
        <dbReference type="ARBA" id="ARBA00007613"/>
    </source>
</evidence>
<protein>
    <submittedName>
        <fullName evidence="3">NodT family efflux transporter outer membrane factor (OMF) lipoprotein</fullName>
    </submittedName>
</protein>
<dbReference type="PROSITE" id="PS51257">
    <property type="entry name" value="PROKAR_LIPOPROTEIN"/>
    <property type="match status" value="1"/>
</dbReference>
<comment type="caution">
    <text evidence="3">The sequence shown here is derived from an EMBL/GenBank/DDBJ whole genome shotgun (WGS) entry which is preliminary data.</text>
</comment>
<proteinExistence type="inferred from homology"/>
<dbReference type="NCBIfam" id="TIGR01845">
    <property type="entry name" value="outer_NodT"/>
    <property type="match status" value="1"/>
</dbReference>
<dbReference type="InterPro" id="IPR010131">
    <property type="entry name" value="MdtP/NodT-like"/>
</dbReference>
<evidence type="ECO:0000256" key="2">
    <source>
        <dbReference type="RuleBase" id="RU362097"/>
    </source>
</evidence>